<dbReference type="PANTHER" id="PTHR38765">
    <property type="entry name" value="DUF484 DOMAIN-CONTAINING PROTEIN"/>
    <property type="match status" value="1"/>
</dbReference>
<accession>A0AAU9BYG4</accession>
<dbReference type="EMBL" id="AP024714">
    <property type="protein sequence ID" value="BCX81340.1"/>
    <property type="molecule type" value="Genomic_DNA"/>
</dbReference>
<dbReference type="PANTHER" id="PTHR38765:SF1">
    <property type="entry name" value="DUF484 DOMAIN-CONTAINING PROTEIN"/>
    <property type="match status" value="1"/>
</dbReference>
<dbReference type="InterPro" id="IPR029016">
    <property type="entry name" value="GAF-like_dom_sf"/>
</dbReference>
<proteinExistence type="predicted"/>
<evidence type="ECO:0000313" key="1">
    <source>
        <dbReference type="EMBL" id="BCX81340.1"/>
    </source>
</evidence>
<name>A0AAU9BYG4_9GAMM</name>
<dbReference type="RefSeq" id="WP_317706271.1">
    <property type="nucleotide sequence ID" value="NZ_AP024714.1"/>
</dbReference>
<dbReference type="AlphaFoldDB" id="A0AAU9BYG4"/>
<organism evidence="1 2">
    <name type="scientific">Methylomarinovum caldicuralii</name>
    <dbReference type="NCBI Taxonomy" id="438856"/>
    <lineage>
        <taxon>Bacteria</taxon>
        <taxon>Pseudomonadati</taxon>
        <taxon>Pseudomonadota</taxon>
        <taxon>Gammaproteobacteria</taxon>
        <taxon>Methylococcales</taxon>
        <taxon>Methylothermaceae</taxon>
        <taxon>Methylomarinovum</taxon>
    </lineage>
</organism>
<protein>
    <recommendedName>
        <fullName evidence="3">DUF484 domain-containing protein</fullName>
    </recommendedName>
</protein>
<dbReference type="Gene3D" id="3.30.450.40">
    <property type="match status" value="1"/>
</dbReference>
<dbReference type="Pfam" id="PF04340">
    <property type="entry name" value="DUF484"/>
    <property type="match status" value="1"/>
</dbReference>
<evidence type="ECO:0000313" key="2">
    <source>
        <dbReference type="Proteomes" id="UP001321825"/>
    </source>
</evidence>
<dbReference type="InterPro" id="IPR007435">
    <property type="entry name" value="DUF484"/>
</dbReference>
<dbReference type="Proteomes" id="UP001321825">
    <property type="component" value="Chromosome"/>
</dbReference>
<dbReference type="KEGG" id="mcau:MIT9_P0918"/>
<keyword evidence="2" id="KW-1185">Reference proteome</keyword>
<reference evidence="2" key="1">
    <citation type="journal article" date="2024" name="Int. J. Syst. Evol. Microbiol.">
        <title>Methylomarinovum tepidoasis sp. nov., a moderately thermophilic methanotroph of the family Methylothermaceae isolated from a deep-sea hydrothermal field.</title>
        <authorList>
            <person name="Hirayama H."/>
            <person name="Takaki Y."/>
            <person name="Abe M."/>
            <person name="Miyazaki M."/>
            <person name="Uematsu K."/>
            <person name="Matsui Y."/>
            <person name="Takai K."/>
        </authorList>
    </citation>
    <scope>NUCLEOTIDE SEQUENCE [LARGE SCALE GENOMIC DNA]</scope>
    <source>
        <strain evidence="2">IT-9</strain>
    </source>
</reference>
<gene>
    <name evidence="1" type="ORF">MIT9_P0918</name>
</gene>
<evidence type="ECO:0008006" key="3">
    <source>
        <dbReference type="Google" id="ProtNLM"/>
    </source>
</evidence>
<sequence length="233" mass="26401">MTREPCEPLPRDRLGDTEIAAWLLDHPEFFVAHEWLLENLSIPHDCGEAVSLIERQVALLRQTNQELCRQIEHLVHVARFNDALLGHMHALTLALLQTDEVAEILATVETTLRERFGVEWVTLRVLTAREAACQDEVFADPQEAAAFAALQRHREVYVGPPDERELSLLFPKQTAIRSWALVPFDQPLFQGVLALGSRDVDRFHPDLGRLFLTRLGELIGTRLNALLQARVAP</sequence>